<proteinExistence type="predicted"/>
<name>A0ABD0J951_9CAEN</name>
<evidence type="ECO:0000313" key="1">
    <source>
        <dbReference type="EMBL" id="KAK7466634.1"/>
    </source>
</evidence>
<keyword evidence="2" id="KW-1185">Reference proteome</keyword>
<comment type="caution">
    <text evidence="1">The sequence shown here is derived from an EMBL/GenBank/DDBJ whole genome shotgun (WGS) entry which is preliminary data.</text>
</comment>
<gene>
    <name evidence="1" type="ORF">BaRGS_00037291</name>
</gene>
<evidence type="ECO:0000313" key="2">
    <source>
        <dbReference type="Proteomes" id="UP001519460"/>
    </source>
</evidence>
<dbReference type="PANTHER" id="PTHR37398:SF3">
    <property type="entry name" value="GLYCOSIDE HYDROLASE FAMILY 5 DOMAIN-CONTAINING PROTEIN"/>
    <property type="match status" value="1"/>
</dbReference>
<feature type="non-terminal residue" evidence="1">
    <location>
        <position position="1"/>
    </location>
</feature>
<dbReference type="PANTHER" id="PTHR37398">
    <property type="entry name" value="ENDO-BETA-1,4-MANNANASE"/>
    <property type="match status" value="1"/>
</dbReference>
<reference evidence="1 2" key="1">
    <citation type="journal article" date="2023" name="Sci. Data">
        <title>Genome assembly of the Korean intertidal mud-creeper Batillaria attramentaria.</title>
        <authorList>
            <person name="Patra A.K."/>
            <person name="Ho P.T."/>
            <person name="Jun S."/>
            <person name="Lee S.J."/>
            <person name="Kim Y."/>
            <person name="Won Y.J."/>
        </authorList>
    </citation>
    <scope>NUCLEOTIDE SEQUENCE [LARGE SCALE GENOMIC DNA]</scope>
    <source>
        <strain evidence="1">Wonlab-2016</strain>
    </source>
</reference>
<dbReference type="InterPro" id="IPR017853">
    <property type="entry name" value="GH"/>
</dbReference>
<evidence type="ECO:0008006" key="3">
    <source>
        <dbReference type="Google" id="ProtNLM"/>
    </source>
</evidence>
<dbReference type="SUPFAM" id="SSF51445">
    <property type="entry name" value="(Trans)glycosidases"/>
    <property type="match status" value="1"/>
</dbReference>
<dbReference type="EMBL" id="JACVVK020000553">
    <property type="protein sequence ID" value="KAK7466634.1"/>
    <property type="molecule type" value="Genomic_DNA"/>
</dbReference>
<protein>
    <recommendedName>
        <fullName evidence="3">Mannan endo-1,4-beta-mannosidase</fullName>
    </recommendedName>
</protein>
<dbReference type="Proteomes" id="UP001519460">
    <property type="component" value="Unassembled WGS sequence"/>
</dbReference>
<dbReference type="AlphaFoldDB" id="A0ABD0J951"/>
<dbReference type="Gene3D" id="3.20.20.80">
    <property type="entry name" value="Glycosidases"/>
    <property type="match status" value="1"/>
</dbReference>
<accession>A0ABD0J951</accession>
<sequence>AFCFFGDLLEMVNAKLPITVNGTRFYIGSERFFLSGANTAWVKYGADFGNGQYSASRDAYLQLLANISQAGGNSMRTWVHVDGRTSPQFDDEGYVVSLDANGTFLSDFRRYLDDARAHNILVFATLWNGASVSRQYKRLLQGLLTDTSKLQSYIDHALVPWVRAVKDHPALGGWDIINEMEGVIITGEKENNPCFDTRFLEGSTAGFAEELYHARQLQRFINWQVDAIRRVDPSALVTAGSWRQLSQTDQLGGRNLYKDQCLVKAGGRVRGTLTFYSTHVYAILDLLFWPDAAFK</sequence>
<feature type="non-terminal residue" evidence="1">
    <location>
        <position position="295"/>
    </location>
</feature>
<organism evidence="1 2">
    <name type="scientific">Batillaria attramentaria</name>
    <dbReference type="NCBI Taxonomy" id="370345"/>
    <lineage>
        <taxon>Eukaryota</taxon>
        <taxon>Metazoa</taxon>
        <taxon>Spiralia</taxon>
        <taxon>Lophotrochozoa</taxon>
        <taxon>Mollusca</taxon>
        <taxon>Gastropoda</taxon>
        <taxon>Caenogastropoda</taxon>
        <taxon>Sorbeoconcha</taxon>
        <taxon>Cerithioidea</taxon>
        <taxon>Batillariidae</taxon>
        <taxon>Batillaria</taxon>
    </lineage>
</organism>